<evidence type="ECO:0000313" key="3">
    <source>
        <dbReference type="WBParaSite" id="PDA_v2.g23402.t1"/>
    </source>
</evidence>
<accession>A0A914PYE0</accession>
<proteinExistence type="predicted"/>
<name>A0A914PYE0_9BILA</name>
<dbReference type="AlphaFoldDB" id="A0A914PYE0"/>
<feature type="compositionally biased region" description="Low complexity" evidence="1">
    <location>
        <begin position="202"/>
        <end position="228"/>
    </location>
</feature>
<sequence length="310" mass="33109">MEWLLPSLNNTKLLQSLNSSTFGSSSSSSILGSDVPPPPSLSMEPEETHSNTINNIITLDDESDEDDDGPPMLDLAVPAAAAPTPAITQKRPSSILNVPVSKEQFSIIEAHKDGQPKTLLEALQKFNESRKTTTPLSSLAGSSKSFVNPNQSNAAAAAALTRLLPSLLKKPVTPLAALPKKSAPPTMPVFSYKKPIVLRPKTSSPTTSTIPSSTISTTPILPKLIPTPNSEKTNPSFSISIKETMNPLLESLIAAASKKQSPKVVESCDNSDKPPILTDFSSASSAPSSDDVNMEDEEKFEMLKLYLNIF</sequence>
<reference evidence="3" key="1">
    <citation type="submission" date="2022-11" db="UniProtKB">
        <authorList>
            <consortium name="WormBaseParasite"/>
        </authorList>
    </citation>
    <scope>IDENTIFICATION</scope>
</reference>
<feature type="region of interest" description="Disordered" evidence="1">
    <location>
        <begin position="261"/>
        <end position="295"/>
    </location>
</feature>
<feature type="region of interest" description="Disordered" evidence="1">
    <location>
        <begin position="18"/>
        <end position="49"/>
    </location>
</feature>
<evidence type="ECO:0000313" key="2">
    <source>
        <dbReference type="Proteomes" id="UP000887578"/>
    </source>
</evidence>
<organism evidence="2 3">
    <name type="scientific">Panagrolaimus davidi</name>
    <dbReference type="NCBI Taxonomy" id="227884"/>
    <lineage>
        <taxon>Eukaryota</taxon>
        <taxon>Metazoa</taxon>
        <taxon>Ecdysozoa</taxon>
        <taxon>Nematoda</taxon>
        <taxon>Chromadorea</taxon>
        <taxon>Rhabditida</taxon>
        <taxon>Tylenchina</taxon>
        <taxon>Panagrolaimomorpha</taxon>
        <taxon>Panagrolaimoidea</taxon>
        <taxon>Panagrolaimidae</taxon>
        <taxon>Panagrolaimus</taxon>
    </lineage>
</organism>
<protein>
    <submittedName>
        <fullName evidence="3">Uncharacterized protein</fullName>
    </submittedName>
</protein>
<keyword evidence="2" id="KW-1185">Reference proteome</keyword>
<dbReference type="WBParaSite" id="PDA_v2.g23402.t1">
    <property type="protein sequence ID" value="PDA_v2.g23402.t1"/>
    <property type="gene ID" value="PDA_v2.g23402"/>
</dbReference>
<dbReference type="Proteomes" id="UP000887578">
    <property type="component" value="Unplaced"/>
</dbReference>
<feature type="compositionally biased region" description="Low complexity" evidence="1">
    <location>
        <begin position="18"/>
        <end position="33"/>
    </location>
</feature>
<evidence type="ECO:0000256" key="1">
    <source>
        <dbReference type="SAM" id="MobiDB-lite"/>
    </source>
</evidence>
<feature type="region of interest" description="Disordered" evidence="1">
    <location>
        <begin position="201"/>
        <end position="235"/>
    </location>
</feature>